<dbReference type="Pfam" id="PF00361">
    <property type="entry name" value="Proton_antipo_M"/>
    <property type="match status" value="1"/>
</dbReference>
<feature type="transmembrane region" description="Helical" evidence="9">
    <location>
        <begin position="454"/>
        <end position="478"/>
    </location>
</feature>
<dbReference type="GO" id="GO:0015297">
    <property type="term" value="F:antiporter activity"/>
    <property type="evidence" value="ECO:0007669"/>
    <property type="project" value="UniProtKB-KW"/>
</dbReference>
<feature type="transmembrane region" description="Helical" evidence="9">
    <location>
        <begin position="340"/>
        <end position="358"/>
    </location>
</feature>
<evidence type="ECO:0000256" key="1">
    <source>
        <dbReference type="ARBA" id="ARBA00004651"/>
    </source>
</evidence>
<feature type="transmembrane region" description="Helical" evidence="9">
    <location>
        <begin position="272"/>
        <end position="293"/>
    </location>
</feature>
<keyword evidence="7 9" id="KW-0472">Membrane</keyword>
<evidence type="ECO:0000256" key="9">
    <source>
        <dbReference type="SAM" id="Phobius"/>
    </source>
</evidence>
<feature type="domain" description="NADH:quinone oxidoreductase/Mrp antiporter transmembrane" evidence="10">
    <location>
        <begin position="129"/>
        <end position="418"/>
    </location>
</feature>
<feature type="transmembrane region" description="Helical" evidence="9">
    <location>
        <begin position="110"/>
        <end position="128"/>
    </location>
</feature>
<protein>
    <submittedName>
        <fullName evidence="11">Multisubunit sodium/proton antiporter MrpD subunit</fullName>
    </submittedName>
</protein>
<feature type="transmembrane region" description="Helical" evidence="9">
    <location>
        <begin position="300"/>
        <end position="320"/>
    </location>
</feature>
<evidence type="ECO:0000256" key="2">
    <source>
        <dbReference type="ARBA" id="ARBA00005346"/>
    </source>
</evidence>
<sequence>MMISNSVVLPLLLPFIAAILAAFFPKRMAFNRIFSLITYVVTLLICLFLAQQVFANGALVLETGDWQAPYGIILVADPLASVLIIITQLVALATVLNARQTLHSYEEKAYFYFFFNLLIVGVTGSFLTGDLFNLFVFFEVLLMASYGLIVLGGRKAQFREAVKYILINLFSSILFVMTVSFVYGITGTVNMAHIAQRVPELADNGAITGAAILLFIVFATKSALFPLYVWLPKSYIAPPTAISIVFGALLTKVGVYAILRVFTILFPGLSDFTSVLFLVIAGVTMVFGVLGALSTNNVKLIIAYNIIPSIGFMMMGIGIGTATSYAGTVYYLINDMALKAALFLLIGVLVTLAGTTNLKQMGGYIRQAPWAGWLFFIACITLAGLPPFSGFIGKYLLLQAAFDNGHYLLGAVALLTSLLILFSVLRIFIYGFWGESDDSPPSDSKNAAARFRSIVPAGILLLFTLFLGLGAEFVLPYIDVVSHSLLNPENYITPVLKE</sequence>
<keyword evidence="6 9" id="KW-1133">Transmembrane helix</keyword>
<feature type="transmembrane region" description="Helical" evidence="9">
    <location>
        <begin position="243"/>
        <end position="266"/>
    </location>
</feature>
<evidence type="ECO:0000259" key="10">
    <source>
        <dbReference type="Pfam" id="PF00361"/>
    </source>
</evidence>
<feature type="transmembrane region" description="Helical" evidence="9">
    <location>
        <begin position="408"/>
        <end position="433"/>
    </location>
</feature>
<feature type="transmembrane region" description="Helical" evidence="9">
    <location>
        <begin position="6"/>
        <end position="24"/>
    </location>
</feature>
<dbReference type="Proteomes" id="UP000295632">
    <property type="component" value="Unassembled WGS sequence"/>
</dbReference>
<keyword evidence="5 8" id="KW-0812">Transmembrane</keyword>
<comment type="caution">
    <text evidence="11">The sequence shown here is derived from an EMBL/GenBank/DDBJ whole genome shotgun (WGS) entry which is preliminary data.</text>
</comment>
<dbReference type="PANTHER" id="PTHR42703:SF1">
    <property type="entry name" value="NA(+)_H(+) ANTIPORTER SUBUNIT D1"/>
    <property type="match status" value="1"/>
</dbReference>
<dbReference type="PRINTS" id="PR01437">
    <property type="entry name" value="NUOXDRDTASE4"/>
</dbReference>
<dbReference type="GO" id="GO:0008137">
    <property type="term" value="F:NADH dehydrogenase (ubiquinone) activity"/>
    <property type="evidence" value="ECO:0007669"/>
    <property type="project" value="InterPro"/>
</dbReference>
<comment type="subcellular location">
    <subcellularLocation>
        <location evidence="1">Cell membrane</location>
        <topology evidence="1">Multi-pass membrane protein</topology>
    </subcellularLocation>
    <subcellularLocation>
        <location evidence="8">Membrane</location>
        <topology evidence="8">Multi-pass membrane protein</topology>
    </subcellularLocation>
</comment>
<dbReference type="PANTHER" id="PTHR42703">
    <property type="entry name" value="NADH DEHYDROGENASE"/>
    <property type="match status" value="1"/>
</dbReference>
<dbReference type="AlphaFoldDB" id="A0A4R6U152"/>
<evidence type="ECO:0000313" key="11">
    <source>
        <dbReference type="EMBL" id="TDQ38025.1"/>
    </source>
</evidence>
<keyword evidence="3" id="KW-0813">Transport</keyword>
<evidence type="ECO:0000256" key="8">
    <source>
        <dbReference type="RuleBase" id="RU000320"/>
    </source>
</evidence>
<keyword evidence="4" id="KW-1003">Cell membrane</keyword>
<dbReference type="NCBIfam" id="NF005818">
    <property type="entry name" value="PRK07691.1"/>
    <property type="match status" value="1"/>
</dbReference>
<proteinExistence type="inferred from homology"/>
<dbReference type="EMBL" id="SNYJ01000011">
    <property type="protein sequence ID" value="TDQ38025.1"/>
    <property type="molecule type" value="Genomic_DNA"/>
</dbReference>
<keyword evidence="12" id="KW-1185">Reference proteome</keyword>
<dbReference type="GO" id="GO:0005886">
    <property type="term" value="C:plasma membrane"/>
    <property type="evidence" value="ECO:0007669"/>
    <property type="project" value="UniProtKB-SubCell"/>
</dbReference>
<feature type="transmembrane region" description="Helical" evidence="9">
    <location>
        <begin position="36"/>
        <end position="59"/>
    </location>
</feature>
<reference evidence="11 12" key="1">
    <citation type="submission" date="2019-03" db="EMBL/GenBank/DDBJ databases">
        <title>Genomic Encyclopedia of Type Strains, Phase IV (KMG-IV): sequencing the most valuable type-strain genomes for metagenomic binning, comparative biology and taxonomic classification.</title>
        <authorList>
            <person name="Goeker M."/>
        </authorList>
    </citation>
    <scope>NUCLEOTIDE SEQUENCE [LARGE SCALE GENOMIC DNA]</scope>
    <source>
        <strain evidence="11 12">DSM 28697</strain>
    </source>
</reference>
<evidence type="ECO:0000256" key="6">
    <source>
        <dbReference type="ARBA" id="ARBA00022989"/>
    </source>
</evidence>
<dbReference type="GO" id="GO:0042773">
    <property type="term" value="P:ATP synthesis coupled electron transport"/>
    <property type="evidence" value="ECO:0007669"/>
    <property type="project" value="InterPro"/>
</dbReference>
<feature type="transmembrane region" description="Helical" evidence="9">
    <location>
        <begin position="134"/>
        <end position="153"/>
    </location>
</feature>
<dbReference type="InterPro" id="IPR003918">
    <property type="entry name" value="NADH_UbQ_OxRdtase"/>
</dbReference>
<organism evidence="11 12">
    <name type="scientific">Aureibacillus halotolerans</name>
    <dbReference type="NCBI Taxonomy" id="1508390"/>
    <lineage>
        <taxon>Bacteria</taxon>
        <taxon>Bacillati</taxon>
        <taxon>Bacillota</taxon>
        <taxon>Bacilli</taxon>
        <taxon>Bacillales</taxon>
        <taxon>Bacillaceae</taxon>
        <taxon>Aureibacillus</taxon>
    </lineage>
</organism>
<feature type="transmembrane region" description="Helical" evidence="9">
    <location>
        <begin position="165"/>
        <end position="186"/>
    </location>
</feature>
<feature type="transmembrane region" description="Helical" evidence="9">
    <location>
        <begin position="370"/>
        <end position="388"/>
    </location>
</feature>
<accession>A0A4R6U152</accession>
<dbReference type="InterPro" id="IPR050586">
    <property type="entry name" value="CPA3_Na-H_Antiporter_D"/>
</dbReference>
<comment type="similarity">
    <text evidence="2">Belongs to the CPA3 antiporters (TC 2.A.63) subunit D family.</text>
</comment>
<evidence type="ECO:0000256" key="5">
    <source>
        <dbReference type="ARBA" id="ARBA00022692"/>
    </source>
</evidence>
<evidence type="ECO:0000256" key="7">
    <source>
        <dbReference type="ARBA" id="ARBA00023136"/>
    </source>
</evidence>
<feature type="transmembrane region" description="Helical" evidence="9">
    <location>
        <begin position="206"/>
        <end position="231"/>
    </location>
</feature>
<gene>
    <name evidence="11" type="ORF">EV213_111106</name>
</gene>
<keyword evidence="3" id="KW-0050">Antiport</keyword>
<feature type="transmembrane region" description="Helical" evidence="9">
    <location>
        <begin position="79"/>
        <end position="98"/>
    </location>
</feature>
<dbReference type="InterPro" id="IPR001750">
    <property type="entry name" value="ND/Mrp_TM"/>
</dbReference>
<evidence type="ECO:0000256" key="3">
    <source>
        <dbReference type="ARBA" id="ARBA00022449"/>
    </source>
</evidence>
<evidence type="ECO:0000313" key="12">
    <source>
        <dbReference type="Proteomes" id="UP000295632"/>
    </source>
</evidence>
<dbReference type="RefSeq" id="WP_341770353.1">
    <property type="nucleotide sequence ID" value="NZ_SNYJ01000011.1"/>
</dbReference>
<evidence type="ECO:0000256" key="4">
    <source>
        <dbReference type="ARBA" id="ARBA00022475"/>
    </source>
</evidence>
<name>A0A4R6U152_9BACI</name>